<organism evidence="1 2">
    <name type="scientific">Austropuccinia psidii MF-1</name>
    <dbReference type="NCBI Taxonomy" id="1389203"/>
    <lineage>
        <taxon>Eukaryota</taxon>
        <taxon>Fungi</taxon>
        <taxon>Dikarya</taxon>
        <taxon>Basidiomycota</taxon>
        <taxon>Pucciniomycotina</taxon>
        <taxon>Pucciniomycetes</taxon>
        <taxon>Pucciniales</taxon>
        <taxon>Sphaerophragmiaceae</taxon>
        <taxon>Austropuccinia</taxon>
    </lineage>
</organism>
<gene>
    <name evidence="1" type="ORF">O181_069204</name>
</gene>
<comment type="caution">
    <text evidence="1">The sequence shown here is derived from an EMBL/GenBank/DDBJ whole genome shotgun (WGS) entry which is preliminary data.</text>
</comment>
<keyword evidence="2" id="KW-1185">Reference proteome</keyword>
<protein>
    <submittedName>
        <fullName evidence="1">Uncharacterized protein</fullName>
    </submittedName>
</protein>
<proteinExistence type="predicted"/>
<evidence type="ECO:0000313" key="1">
    <source>
        <dbReference type="EMBL" id="MBW0529489.1"/>
    </source>
</evidence>
<dbReference type="EMBL" id="AVOT02035204">
    <property type="protein sequence ID" value="MBW0529489.1"/>
    <property type="molecule type" value="Genomic_DNA"/>
</dbReference>
<dbReference type="AlphaFoldDB" id="A0A9Q3EYU1"/>
<evidence type="ECO:0000313" key="2">
    <source>
        <dbReference type="Proteomes" id="UP000765509"/>
    </source>
</evidence>
<name>A0A9Q3EYU1_9BASI</name>
<reference evidence="1" key="1">
    <citation type="submission" date="2021-03" db="EMBL/GenBank/DDBJ databases">
        <title>Draft genome sequence of rust myrtle Austropuccinia psidii MF-1, a brazilian biotype.</title>
        <authorList>
            <person name="Quecine M.C."/>
            <person name="Pachon D.M.R."/>
            <person name="Bonatelli M.L."/>
            <person name="Correr F.H."/>
            <person name="Franceschini L.M."/>
            <person name="Leite T.F."/>
            <person name="Margarido G.R.A."/>
            <person name="Almeida C.A."/>
            <person name="Ferrarezi J.A."/>
            <person name="Labate C.A."/>
        </authorList>
    </citation>
    <scope>NUCLEOTIDE SEQUENCE</scope>
    <source>
        <strain evidence="1">MF-1</strain>
    </source>
</reference>
<dbReference type="Proteomes" id="UP000765509">
    <property type="component" value="Unassembled WGS sequence"/>
</dbReference>
<sequence>MLMRLHPRPDETLTLSPHLCPHHSLHFRTPTSSSPQLTMLTLLQGPQVIPLTPPSPALTPPCTRRSWSAFPTCLRRRLPSLPSYSAHPTCLQCCLPSLCSQCPPDMPPTLLTILTLSVPSQHASDATLKASYDPYPPAVPSG</sequence>
<accession>A0A9Q3EYU1</accession>